<dbReference type="EMBL" id="JAPEUR010000375">
    <property type="protein sequence ID" value="KAJ4310485.1"/>
    <property type="molecule type" value="Genomic_DNA"/>
</dbReference>
<feature type="chain" id="PRO_5040902229" evidence="1">
    <location>
        <begin position="22"/>
        <end position="218"/>
    </location>
</feature>
<proteinExistence type="predicted"/>
<organism evidence="2 3">
    <name type="scientific">Fusarium piperis</name>
    <dbReference type="NCBI Taxonomy" id="1435070"/>
    <lineage>
        <taxon>Eukaryota</taxon>
        <taxon>Fungi</taxon>
        <taxon>Dikarya</taxon>
        <taxon>Ascomycota</taxon>
        <taxon>Pezizomycotina</taxon>
        <taxon>Sordariomycetes</taxon>
        <taxon>Hypocreomycetidae</taxon>
        <taxon>Hypocreales</taxon>
        <taxon>Nectriaceae</taxon>
        <taxon>Fusarium</taxon>
        <taxon>Fusarium solani species complex</taxon>
    </lineage>
</organism>
<comment type="caution">
    <text evidence="2">The sequence shown here is derived from an EMBL/GenBank/DDBJ whole genome shotgun (WGS) entry which is preliminary data.</text>
</comment>
<dbReference type="Proteomes" id="UP001140502">
    <property type="component" value="Unassembled WGS sequence"/>
</dbReference>
<accession>A0A9W8TBC4</accession>
<gene>
    <name evidence="2" type="ORF">N0V84_010941</name>
</gene>
<protein>
    <submittedName>
        <fullName evidence="2">Uncharacterized protein</fullName>
    </submittedName>
</protein>
<evidence type="ECO:0000313" key="2">
    <source>
        <dbReference type="EMBL" id="KAJ4310485.1"/>
    </source>
</evidence>
<dbReference type="OrthoDB" id="5241602at2759"/>
<sequence>MNFRLAQKLLLAAAAATVATASSPIEILAEGCQTSAVIFDHLLNITDYAAFDMGELAGLLQQPAEVVNAWSADTREFVLNELNRELIHSLGDIDPEYQTPAAADPKNVLVGRQIRQVNEQARYRAHERSLLSLHQARVNSARSKCMQNVPCGACVVAAGFAGAAGISACIGVALEAEILTAPETFGLSTAPIWNALVGCLAKVAGVLTAAIGTCHTAL</sequence>
<reference evidence="2" key="1">
    <citation type="submission" date="2022-10" db="EMBL/GenBank/DDBJ databases">
        <title>Tapping the CABI collections for fungal endophytes: first genome assemblies for Collariella, Neodidymelliopsis, Ascochyta clinopodiicola, Didymella pomorum, Didymosphaeria variabile, Neocosmospora piperis and Neocucurbitaria cava.</title>
        <authorList>
            <person name="Hill R."/>
        </authorList>
    </citation>
    <scope>NUCLEOTIDE SEQUENCE</scope>
    <source>
        <strain evidence="2">IMI 366586</strain>
    </source>
</reference>
<dbReference type="AlphaFoldDB" id="A0A9W8TBC4"/>
<evidence type="ECO:0000256" key="1">
    <source>
        <dbReference type="SAM" id="SignalP"/>
    </source>
</evidence>
<feature type="signal peptide" evidence="1">
    <location>
        <begin position="1"/>
        <end position="21"/>
    </location>
</feature>
<evidence type="ECO:0000313" key="3">
    <source>
        <dbReference type="Proteomes" id="UP001140502"/>
    </source>
</evidence>
<name>A0A9W8TBC4_9HYPO</name>
<keyword evidence="1" id="KW-0732">Signal</keyword>
<keyword evidence="3" id="KW-1185">Reference proteome</keyword>